<dbReference type="EMBL" id="JAACJL010000001">
    <property type="protein sequence ID" value="KAF4623255.1"/>
    <property type="molecule type" value="Genomic_DNA"/>
</dbReference>
<sequence>MSNNPFINETERKEQFVPTPGGPLAVPLTTAEPSNEWASSTLSALKPGESATTTTTTSVAQPKFSGTTAFNETPIGQSDFASTPTTGSGLSSHTLPVSTHTPHTAAPITPSSTTAVTTALPPSQPETPAVAAVVMDRAASPTIPGAFPSSEAPKPEVVSQDVDKAKDVAASTLQSLANTASNLASQAYAAAPSAETVQNVVGQAVGTVAGLTVMAGEKVYQNAPDKETVQQVAGQTAGKAKEYAVNAGQVVYENAPERETVQQAAGNAANTTGNVAAGAVNTAGNVAAGAANTVGNVATGTVDTAKSGVNAAGNVAANTANAASNVASSTLETAKGYVAAAGATVASYLPGTTTTTQESPAETLSSLAQNVKPNSSVSQWKDSGLPDTPIADTKIAPLNPDSRTNTTTGNTSNFSGLSNTGASKPGFDHESTLPGTANFTTAGLPHSDVPLNTMTSMLTSTAPVADLGPQNVRSSDAGTWNTGIPDTPVADSKIEPLNPELTASQQRSGLPTSALDGAKIEPLNPQSTTTASSFSQPSHNKVDTTTQPVDAHKDLRGEASRVQHASLGDKLNHVAGSTRKEANQGTDAHSSGTKASALKAGEMGAHDGHDWVNTGEDLKAGTGPGTTGHSTGGVQGVSKEHPVGTTTNTLGAVPPTSTSTEKDKTLPSVPRAAPVDNTHAQHHSTAAAIDNTTHSATPRSGGVATHSSSSPLDNTTSHGSDDSTHKKPGLMTKLKGEMKVVAGKIENKAEKVEEGRRMMGKN</sequence>
<protein>
    <submittedName>
        <fullName evidence="2">Uncharacterized protein</fullName>
    </submittedName>
</protein>
<comment type="caution">
    <text evidence="2">The sequence shown here is derived from an EMBL/GenBank/DDBJ whole genome shotgun (WGS) entry which is preliminary data.</text>
</comment>
<feature type="compositionally biased region" description="Basic and acidic residues" evidence="1">
    <location>
        <begin position="550"/>
        <end position="561"/>
    </location>
</feature>
<evidence type="ECO:0000313" key="2">
    <source>
        <dbReference type="EMBL" id="KAF4623255.1"/>
    </source>
</evidence>
<keyword evidence="3" id="KW-1185">Reference proteome</keyword>
<evidence type="ECO:0000256" key="1">
    <source>
        <dbReference type="SAM" id="MobiDB-lite"/>
    </source>
</evidence>
<accession>A0A8H4R4F8</accession>
<feature type="region of interest" description="Disordered" evidence="1">
    <location>
        <begin position="370"/>
        <end position="441"/>
    </location>
</feature>
<feature type="compositionally biased region" description="Low complexity" evidence="1">
    <location>
        <begin position="404"/>
        <end position="421"/>
    </location>
</feature>
<name>A0A8H4R4F8_9AGAR</name>
<evidence type="ECO:0000313" key="3">
    <source>
        <dbReference type="Proteomes" id="UP000521872"/>
    </source>
</evidence>
<feature type="compositionally biased region" description="Polar residues" evidence="1">
    <location>
        <begin position="370"/>
        <end position="381"/>
    </location>
</feature>
<feature type="compositionally biased region" description="Polar residues" evidence="1">
    <location>
        <begin position="501"/>
        <end position="511"/>
    </location>
</feature>
<organism evidence="2 3">
    <name type="scientific">Agrocybe pediades</name>
    <dbReference type="NCBI Taxonomy" id="84607"/>
    <lineage>
        <taxon>Eukaryota</taxon>
        <taxon>Fungi</taxon>
        <taxon>Dikarya</taxon>
        <taxon>Basidiomycota</taxon>
        <taxon>Agaricomycotina</taxon>
        <taxon>Agaricomycetes</taxon>
        <taxon>Agaricomycetidae</taxon>
        <taxon>Agaricales</taxon>
        <taxon>Agaricineae</taxon>
        <taxon>Strophariaceae</taxon>
        <taxon>Agrocybe</taxon>
    </lineage>
</organism>
<feature type="compositionally biased region" description="Gly residues" evidence="1">
    <location>
        <begin position="622"/>
        <end position="635"/>
    </location>
</feature>
<feature type="compositionally biased region" description="Polar residues" evidence="1">
    <location>
        <begin position="644"/>
        <end position="659"/>
    </location>
</feature>
<feature type="compositionally biased region" description="Polar residues" evidence="1">
    <location>
        <begin position="471"/>
        <end position="484"/>
    </location>
</feature>
<feature type="compositionally biased region" description="Polar residues" evidence="1">
    <location>
        <begin position="58"/>
        <end position="97"/>
    </location>
</feature>
<feature type="compositionally biased region" description="Polar residues" evidence="1">
    <location>
        <begin position="524"/>
        <end position="548"/>
    </location>
</feature>
<dbReference type="AlphaFoldDB" id="A0A8H4R4F8"/>
<feature type="compositionally biased region" description="Polar residues" evidence="1">
    <location>
        <begin position="583"/>
        <end position="594"/>
    </location>
</feature>
<feature type="compositionally biased region" description="Low complexity" evidence="1">
    <location>
        <begin position="98"/>
        <end position="121"/>
    </location>
</feature>
<feature type="region of interest" description="Disordered" evidence="1">
    <location>
        <begin position="1"/>
        <end position="128"/>
    </location>
</feature>
<feature type="compositionally biased region" description="Polar residues" evidence="1">
    <location>
        <begin position="31"/>
        <end position="43"/>
    </location>
</feature>
<reference evidence="2 3" key="1">
    <citation type="submission" date="2019-12" db="EMBL/GenBank/DDBJ databases">
        <authorList>
            <person name="Floudas D."/>
            <person name="Bentzer J."/>
            <person name="Ahren D."/>
            <person name="Johansson T."/>
            <person name="Persson P."/>
            <person name="Tunlid A."/>
        </authorList>
    </citation>
    <scope>NUCLEOTIDE SEQUENCE [LARGE SCALE GENOMIC DNA]</scope>
    <source>
        <strain evidence="2 3">CBS 102.39</strain>
    </source>
</reference>
<feature type="compositionally biased region" description="Polar residues" evidence="1">
    <location>
        <begin position="705"/>
        <end position="718"/>
    </location>
</feature>
<proteinExistence type="predicted"/>
<dbReference type="Proteomes" id="UP000521872">
    <property type="component" value="Unassembled WGS sequence"/>
</dbReference>
<gene>
    <name evidence="2" type="ORF">D9613_002337</name>
</gene>
<feature type="region of interest" description="Disordered" evidence="1">
    <location>
        <begin position="463"/>
        <end position="736"/>
    </location>
</feature>